<dbReference type="AlphaFoldDB" id="A0A0C2YI87"/>
<dbReference type="InterPro" id="IPR051120">
    <property type="entry name" value="ABC_AA/LPS_Transport"/>
</dbReference>
<dbReference type="PROSITE" id="PS50893">
    <property type="entry name" value="ABC_TRANSPORTER_2"/>
    <property type="match status" value="1"/>
</dbReference>
<dbReference type="Pfam" id="PF00005">
    <property type="entry name" value="ABC_tran"/>
    <property type="match status" value="1"/>
</dbReference>
<gene>
    <name evidence="5" type="ORF">CCC_03975</name>
</gene>
<dbReference type="GO" id="GO:0005886">
    <property type="term" value="C:plasma membrane"/>
    <property type="evidence" value="ECO:0007669"/>
    <property type="project" value="TreeGrafter"/>
</dbReference>
<keyword evidence="6" id="KW-1185">Reference proteome</keyword>
<dbReference type="STRING" id="272627.CCC_03975"/>
<dbReference type="GO" id="GO:1903806">
    <property type="term" value="P:L-isoleucine import across plasma membrane"/>
    <property type="evidence" value="ECO:0007669"/>
    <property type="project" value="TreeGrafter"/>
</dbReference>
<evidence type="ECO:0000256" key="2">
    <source>
        <dbReference type="ARBA" id="ARBA00022741"/>
    </source>
</evidence>
<evidence type="ECO:0000256" key="3">
    <source>
        <dbReference type="ARBA" id="ARBA00022840"/>
    </source>
</evidence>
<dbReference type="PANTHER" id="PTHR45772:SF7">
    <property type="entry name" value="AMINO ACID ABC TRANSPORTER ATP-BINDING PROTEIN"/>
    <property type="match status" value="1"/>
</dbReference>
<dbReference type="InterPro" id="IPR032823">
    <property type="entry name" value="BCA_ABC_TP_C"/>
</dbReference>
<dbReference type="RefSeq" id="WP_041040327.1">
    <property type="nucleotide sequence ID" value="NZ_JXSL01000023.1"/>
</dbReference>
<keyword evidence="1" id="KW-0813">Transport</keyword>
<dbReference type="OrthoDB" id="9779872at2"/>
<dbReference type="GO" id="GO:0042941">
    <property type="term" value="P:D-alanine transmembrane transport"/>
    <property type="evidence" value="ECO:0007669"/>
    <property type="project" value="TreeGrafter"/>
</dbReference>
<dbReference type="GO" id="GO:0015192">
    <property type="term" value="F:L-phenylalanine transmembrane transporter activity"/>
    <property type="evidence" value="ECO:0007669"/>
    <property type="project" value="TreeGrafter"/>
</dbReference>
<dbReference type="GO" id="GO:0016887">
    <property type="term" value="F:ATP hydrolysis activity"/>
    <property type="evidence" value="ECO:0007669"/>
    <property type="project" value="InterPro"/>
</dbReference>
<reference evidence="5 6" key="1">
    <citation type="submission" date="2015-01" db="EMBL/GenBank/DDBJ databases">
        <title>Genome Sequence of Magnetospirillum magnetotacticum Strain MS-1.</title>
        <authorList>
            <person name="Marinov G.K."/>
            <person name="Smalley M.D."/>
            <person name="DeSalvo G."/>
        </authorList>
    </citation>
    <scope>NUCLEOTIDE SEQUENCE [LARGE SCALE GENOMIC DNA]</scope>
    <source>
        <strain evidence="5 6">MS-1</strain>
    </source>
</reference>
<evidence type="ECO:0000313" key="6">
    <source>
        <dbReference type="Proteomes" id="UP000031971"/>
    </source>
</evidence>
<protein>
    <submittedName>
        <fullName evidence="5">Branched-chain amino acid transport ATP-binding protein LivG</fullName>
    </submittedName>
</protein>
<organism evidence="5 6">
    <name type="scientific">Paramagnetospirillum magnetotacticum MS-1</name>
    <dbReference type="NCBI Taxonomy" id="272627"/>
    <lineage>
        <taxon>Bacteria</taxon>
        <taxon>Pseudomonadati</taxon>
        <taxon>Pseudomonadota</taxon>
        <taxon>Alphaproteobacteria</taxon>
        <taxon>Rhodospirillales</taxon>
        <taxon>Magnetospirillaceae</taxon>
        <taxon>Paramagnetospirillum</taxon>
    </lineage>
</organism>
<dbReference type="EMBL" id="JXSL01000023">
    <property type="protein sequence ID" value="KIL99459.1"/>
    <property type="molecule type" value="Genomic_DNA"/>
</dbReference>
<dbReference type="Proteomes" id="UP000031971">
    <property type="component" value="Unassembled WGS sequence"/>
</dbReference>
<dbReference type="InterPro" id="IPR027417">
    <property type="entry name" value="P-loop_NTPase"/>
</dbReference>
<sequence>MSLLKVEKLSKEFGGVHAVEDLTFSVEAGHIHSIIGPNGAGKTTLFNLITGVYTPSSGRVLFQDRLVSGMKPYELAELGMSRTFQNLQIFFNMQAIENVMVGHHLHLDRRFLPSLLRLPKVTRRDRECREYCAGLMEFVGLAKYVDADAASMPYGALKRLEIARALAARPKLLLLDEPAAGLNATESREIDEVIKKVAATGVTVVLVEHDMKMVMGISDQITALDYGRKLAEGTPAEVRANPEVVSAYLGTHG</sequence>
<accession>A0A0C2YI87</accession>
<evidence type="ECO:0000256" key="1">
    <source>
        <dbReference type="ARBA" id="ARBA00022448"/>
    </source>
</evidence>
<dbReference type="PANTHER" id="PTHR45772">
    <property type="entry name" value="CONSERVED COMPONENT OF ABC TRANSPORTER FOR NATURAL AMINO ACIDS-RELATED"/>
    <property type="match status" value="1"/>
</dbReference>
<evidence type="ECO:0000313" key="5">
    <source>
        <dbReference type="EMBL" id="KIL99459.1"/>
    </source>
</evidence>
<dbReference type="Gene3D" id="3.40.50.300">
    <property type="entry name" value="P-loop containing nucleotide triphosphate hydrolases"/>
    <property type="match status" value="1"/>
</dbReference>
<dbReference type="GO" id="GO:1903805">
    <property type="term" value="P:L-valine import across plasma membrane"/>
    <property type="evidence" value="ECO:0007669"/>
    <property type="project" value="TreeGrafter"/>
</dbReference>
<name>A0A0C2YI87_PARME</name>
<dbReference type="InterPro" id="IPR003593">
    <property type="entry name" value="AAA+_ATPase"/>
</dbReference>
<proteinExistence type="predicted"/>
<feature type="domain" description="ABC transporter" evidence="4">
    <location>
        <begin position="4"/>
        <end position="251"/>
    </location>
</feature>
<dbReference type="GO" id="GO:0005304">
    <property type="term" value="F:L-valine transmembrane transporter activity"/>
    <property type="evidence" value="ECO:0007669"/>
    <property type="project" value="TreeGrafter"/>
</dbReference>
<dbReference type="FunFam" id="3.40.50.300:FF:000421">
    <property type="entry name" value="Branched-chain amino acid ABC transporter ATP-binding protein"/>
    <property type="match status" value="1"/>
</dbReference>
<evidence type="ECO:0000259" key="4">
    <source>
        <dbReference type="PROSITE" id="PS50893"/>
    </source>
</evidence>
<dbReference type="CDD" id="cd03219">
    <property type="entry name" value="ABC_Mj1267_LivG_branched"/>
    <property type="match status" value="1"/>
</dbReference>
<comment type="caution">
    <text evidence="5">The sequence shown here is derived from an EMBL/GenBank/DDBJ whole genome shotgun (WGS) entry which is preliminary data.</text>
</comment>
<dbReference type="GO" id="GO:0015808">
    <property type="term" value="P:L-alanine transport"/>
    <property type="evidence" value="ECO:0007669"/>
    <property type="project" value="TreeGrafter"/>
</dbReference>
<dbReference type="InterPro" id="IPR003439">
    <property type="entry name" value="ABC_transporter-like_ATP-bd"/>
</dbReference>
<dbReference type="SUPFAM" id="SSF52540">
    <property type="entry name" value="P-loop containing nucleoside triphosphate hydrolases"/>
    <property type="match status" value="1"/>
</dbReference>
<dbReference type="Pfam" id="PF12399">
    <property type="entry name" value="BCA_ABC_TP_C"/>
    <property type="match status" value="1"/>
</dbReference>
<dbReference type="GO" id="GO:0015188">
    <property type="term" value="F:L-isoleucine transmembrane transporter activity"/>
    <property type="evidence" value="ECO:0007669"/>
    <property type="project" value="TreeGrafter"/>
</dbReference>
<keyword evidence="3 5" id="KW-0067">ATP-binding</keyword>
<dbReference type="SMART" id="SM00382">
    <property type="entry name" value="AAA"/>
    <property type="match status" value="1"/>
</dbReference>
<dbReference type="GO" id="GO:0005524">
    <property type="term" value="F:ATP binding"/>
    <property type="evidence" value="ECO:0007669"/>
    <property type="project" value="UniProtKB-KW"/>
</dbReference>
<keyword evidence="2" id="KW-0547">Nucleotide-binding</keyword>